<evidence type="ECO:0000256" key="4">
    <source>
        <dbReference type="ARBA" id="ARBA00022989"/>
    </source>
</evidence>
<keyword evidence="3 6" id="KW-0812">Transmembrane</keyword>
<reference evidence="7 8" key="1">
    <citation type="submission" date="2019-08" db="EMBL/GenBank/DDBJ databases">
        <title>In-depth cultivation of the pig gut microbiome towards novel bacterial diversity and tailored functional studies.</title>
        <authorList>
            <person name="Wylensek D."/>
            <person name="Hitch T.C.A."/>
            <person name="Clavel T."/>
        </authorList>
    </citation>
    <scope>NUCLEOTIDE SEQUENCE [LARGE SCALE GENOMIC DNA]</scope>
    <source>
        <strain evidence="7 8">WCA3-601-WT-6J</strain>
    </source>
</reference>
<dbReference type="GO" id="GO:0036376">
    <property type="term" value="P:sodium ion export across plasma membrane"/>
    <property type="evidence" value="ECO:0007669"/>
    <property type="project" value="InterPro"/>
</dbReference>
<sequence length="136" mass="13854">MGISQFLTVAANTASGNPEPSVGVVVATGLILVFGVLVLLYLLITLEGIIFTSVDRKKKGAPAPKKEAAPAPVKAAAPKAPVVEAGIPGEVVAAIAAAIACMDGGEHYTLRSVKRTRVSGRSAWGQAGVVAYTEPF</sequence>
<keyword evidence="2" id="KW-1003">Cell membrane</keyword>
<evidence type="ECO:0000256" key="6">
    <source>
        <dbReference type="SAM" id="Phobius"/>
    </source>
</evidence>
<dbReference type="InterPro" id="IPR005899">
    <property type="entry name" value="Na_pump_deCOase"/>
</dbReference>
<protein>
    <submittedName>
        <fullName evidence="7">Sodium pump decarboxylase</fullName>
    </submittedName>
</protein>
<evidence type="ECO:0000256" key="1">
    <source>
        <dbReference type="ARBA" id="ARBA00004236"/>
    </source>
</evidence>
<dbReference type="GO" id="GO:0005886">
    <property type="term" value="C:plasma membrane"/>
    <property type="evidence" value="ECO:0007669"/>
    <property type="project" value="UniProtKB-SubCell"/>
</dbReference>
<accession>A0A6I2U6M3</accession>
<feature type="transmembrane region" description="Helical" evidence="6">
    <location>
        <begin position="26"/>
        <end position="50"/>
    </location>
</feature>
<dbReference type="AlphaFoldDB" id="A0A6I2U6M3"/>
<dbReference type="RefSeq" id="WP_134108549.1">
    <property type="nucleotide sequence ID" value="NZ_CAOJUJ010000002.1"/>
</dbReference>
<dbReference type="EMBL" id="VUNJ01000002">
    <property type="protein sequence ID" value="MST90920.1"/>
    <property type="molecule type" value="Genomic_DNA"/>
</dbReference>
<dbReference type="Proteomes" id="UP000431913">
    <property type="component" value="Unassembled WGS sequence"/>
</dbReference>
<gene>
    <name evidence="7" type="ORF">FYJ76_03040</name>
</gene>
<comment type="subcellular location">
    <subcellularLocation>
        <location evidence="1">Cell membrane</location>
    </subcellularLocation>
</comment>
<evidence type="ECO:0000256" key="2">
    <source>
        <dbReference type="ARBA" id="ARBA00022475"/>
    </source>
</evidence>
<organism evidence="7 8">
    <name type="scientific">Ruthenibacterium lactatiformans</name>
    <dbReference type="NCBI Taxonomy" id="1550024"/>
    <lineage>
        <taxon>Bacteria</taxon>
        <taxon>Bacillati</taxon>
        <taxon>Bacillota</taxon>
        <taxon>Clostridia</taxon>
        <taxon>Eubacteriales</taxon>
        <taxon>Oscillospiraceae</taxon>
        <taxon>Ruthenibacterium</taxon>
    </lineage>
</organism>
<dbReference type="GO" id="GO:0015081">
    <property type="term" value="F:sodium ion transmembrane transporter activity"/>
    <property type="evidence" value="ECO:0007669"/>
    <property type="project" value="InterPro"/>
</dbReference>
<keyword evidence="4 6" id="KW-1133">Transmembrane helix</keyword>
<evidence type="ECO:0000313" key="8">
    <source>
        <dbReference type="Proteomes" id="UP000431913"/>
    </source>
</evidence>
<comment type="caution">
    <text evidence="7">The sequence shown here is derived from an EMBL/GenBank/DDBJ whole genome shotgun (WGS) entry which is preliminary data.</text>
</comment>
<evidence type="ECO:0000313" key="7">
    <source>
        <dbReference type="EMBL" id="MST90920.1"/>
    </source>
</evidence>
<name>A0A6I2U6M3_9FIRM</name>
<keyword evidence="5 6" id="KW-0472">Membrane</keyword>
<evidence type="ECO:0000256" key="3">
    <source>
        <dbReference type="ARBA" id="ARBA00022692"/>
    </source>
</evidence>
<evidence type="ECO:0000256" key="5">
    <source>
        <dbReference type="ARBA" id="ARBA00023136"/>
    </source>
</evidence>
<proteinExistence type="predicted"/>
<dbReference type="Pfam" id="PF04277">
    <property type="entry name" value="OAD_gamma"/>
    <property type="match status" value="1"/>
</dbReference>